<dbReference type="AlphaFoldDB" id="A0A9W8AY59"/>
<keyword evidence="1 4" id="KW-0963">Cytoplasm</keyword>
<feature type="compositionally biased region" description="Basic and acidic residues" evidence="5">
    <location>
        <begin position="1"/>
        <end position="13"/>
    </location>
</feature>
<organism evidence="7 8">
    <name type="scientific">Dispira parvispora</name>
    <dbReference type="NCBI Taxonomy" id="1520584"/>
    <lineage>
        <taxon>Eukaryota</taxon>
        <taxon>Fungi</taxon>
        <taxon>Fungi incertae sedis</taxon>
        <taxon>Zoopagomycota</taxon>
        <taxon>Kickxellomycotina</taxon>
        <taxon>Dimargaritomycetes</taxon>
        <taxon>Dimargaritales</taxon>
        <taxon>Dimargaritaceae</taxon>
        <taxon>Dispira</taxon>
    </lineage>
</organism>
<name>A0A9W8AY59_9FUNG</name>
<dbReference type="OrthoDB" id="2192946at2759"/>
<dbReference type="GO" id="GO:0000278">
    <property type="term" value="P:mitotic cell cycle"/>
    <property type="evidence" value="ECO:0007669"/>
    <property type="project" value="TreeGrafter"/>
</dbReference>
<feature type="domain" description="Gamma tubulin complex component protein N-terminal" evidence="6">
    <location>
        <begin position="38"/>
        <end position="203"/>
    </location>
</feature>
<evidence type="ECO:0000313" key="8">
    <source>
        <dbReference type="Proteomes" id="UP001150925"/>
    </source>
</evidence>
<gene>
    <name evidence="7" type="primary">alp4_1</name>
    <name evidence="7" type="ORF">IWQ62_001359</name>
</gene>
<evidence type="ECO:0000259" key="6">
    <source>
        <dbReference type="Pfam" id="PF17681"/>
    </source>
</evidence>
<dbReference type="GO" id="GO:0000922">
    <property type="term" value="C:spindle pole"/>
    <property type="evidence" value="ECO:0007669"/>
    <property type="project" value="InterPro"/>
</dbReference>
<comment type="subcellular location">
    <subcellularLocation>
        <location evidence="4">Cytoplasm</location>
        <location evidence="4">Cytoskeleton</location>
        <location evidence="4">Microtubule organizing center</location>
    </subcellularLocation>
</comment>
<keyword evidence="3 4" id="KW-0206">Cytoskeleton</keyword>
<evidence type="ECO:0000256" key="3">
    <source>
        <dbReference type="ARBA" id="ARBA00023212"/>
    </source>
</evidence>
<evidence type="ECO:0000256" key="2">
    <source>
        <dbReference type="ARBA" id="ARBA00022701"/>
    </source>
</evidence>
<comment type="similarity">
    <text evidence="4">Belongs to the TUBGCP family.</text>
</comment>
<feature type="non-terminal residue" evidence="7">
    <location>
        <position position="526"/>
    </location>
</feature>
<reference evidence="7" key="1">
    <citation type="submission" date="2022-07" db="EMBL/GenBank/DDBJ databases">
        <title>Phylogenomic reconstructions and comparative analyses of Kickxellomycotina fungi.</title>
        <authorList>
            <person name="Reynolds N.K."/>
            <person name="Stajich J.E."/>
            <person name="Barry K."/>
            <person name="Grigoriev I.V."/>
            <person name="Crous P."/>
            <person name="Smith M.E."/>
        </authorList>
    </citation>
    <scope>NUCLEOTIDE SEQUENCE</scope>
    <source>
        <strain evidence="7">RSA 1196</strain>
    </source>
</reference>
<keyword evidence="2 4" id="KW-0493">Microtubule</keyword>
<dbReference type="GO" id="GO:0051321">
    <property type="term" value="P:meiotic cell cycle"/>
    <property type="evidence" value="ECO:0007669"/>
    <property type="project" value="TreeGrafter"/>
</dbReference>
<dbReference type="Proteomes" id="UP001150925">
    <property type="component" value="Unassembled WGS sequence"/>
</dbReference>
<proteinExistence type="inferred from homology"/>
<dbReference type="EMBL" id="JANBPY010000210">
    <property type="protein sequence ID" value="KAJ1968248.1"/>
    <property type="molecule type" value="Genomic_DNA"/>
</dbReference>
<evidence type="ECO:0000256" key="1">
    <source>
        <dbReference type="ARBA" id="ARBA00022490"/>
    </source>
</evidence>
<dbReference type="PANTHER" id="PTHR19302">
    <property type="entry name" value="GAMMA TUBULIN COMPLEX PROTEIN"/>
    <property type="match status" value="1"/>
</dbReference>
<sequence>MLKRLDVRPDHRPVPLPAEDTAPKLQGQSLLIQQQLIVEDVLYVLGGIPGQYLYLQPTAPDTSLLYQPTDPAETSPEGILRQIRQVYQWYIHPSLDSSLAVVITPLLTLGSHYIMVQEFIREYSPMRAGQVNQALCAAIRDMLQEYHTLIAQLEHLHRRATVRDPFTLQKVSFYVQPSARVFERLVVLICTMKRKTEQEFRMLRRKEYQEYLEQCQTHPTSALPSYTSDSYTATKFGTVTNVANEAQYFQGVTAPPEHPRDPNLYPTADQGMISFDELEPVRGSADTAVGQNQPRGDLSKRLVVCRGGRTLKVIAEQMTATGGDPMAKRLYGFLLSRSARPFFRMLQTWLRCGEVEDPWKEFMIRRNDSSKKKAGPGEGLFAETLDHLGASEGSPSAGLVHRHLICLDMTPSFLHLVCKKVLLSGTYLNIIRACKTNAYSSSTAEDLCMMDIEPDASQDRLFAEESFIGMETLESGRETVDTHHSDAVTEAFDGQLHILKIENAYRYANKTLLWILLEQNQLLNRL</sequence>
<comment type="caution">
    <text evidence="7">The sequence shown here is derived from an EMBL/GenBank/DDBJ whole genome shotgun (WGS) entry which is preliminary data.</text>
</comment>
<evidence type="ECO:0000256" key="4">
    <source>
        <dbReference type="RuleBase" id="RU363050"/>
    </source>
</evidence>
<protein>
    <recommendedName>
        <fullName evidence="4">Spindle pole body component</fullName>
    </recommendedName>
</protein>
<dbReference type="PANTHER" id="PTHR19302:SF13">
    <property type="entry name" value="GAMMA-TUBULIN COMPLEX COMPONENT 2"/>
    <property type="match status" value="1"/>
</dbReference>
<dbReference type="GO" id="GO:0043015">
    <property type="term" value="F:gamma-tubulin binding"/>
    <property type="evidence" value="ECO:0007669"/>
    <property type="project" value="InterPro"/>
</dbReference>
<dbReference type="GO" id="GO:0000930">
    <property type="term" value="C:gamma-tubulin complex"/>
    <property type="evidence" value="ECO:0007669"/>
    <property type="project" value="TreeGrafter"/>
</dbReference>
<dbReference type="GO" id="GO:0031122">
    <property type="term" value="P:cytoplasmic microtubule organization"/>
    <property type="evidence" value="ECO:0007669"/>
    <property type="project" value="TreeGrafter"/>
</dbReference>
<accession>A0A9W8AY59</accession>
<evidence type="ECO:0000256" key="5">
    <source>
        <dbReference type="SAM" id="MobiDB-lite"/>
    </source>
</evidence>
<dbReference type="GO" id="GO:0005874">
    <property type="term" value="C:microtubule"/>
    <property type="evidence" value="ECO:0007669"/>
    <property type="project" value="UniProtKB-KW"/>
</dbReference>
<dbReference type="GO" id="GO:0007020">
    <property type="term" value="P:microtubule nucleation"/>
    <property type="evidence" value="ECO:0007669"/>
    <property type="project" value="InterPro"/>
</dbReference>
<dbReference type="InterPro" id="IPR007259">
    <property type="entry name" value="GCP"/>
</dbReference>
<feature type="region of interest" description="Disordered" evidence="5">
    <location>
        <begin position="1"/>
        <end position="21"/>
    </location>
</feature>
<evidence type="ECO:0000313" key="7">
    <source>
        <dbReference type="EMBL" id="KAJ1968248.1"/>
    </source>
</evidence>
<dbReference type="Pfam" id="PF17681">
    <property type="entry name" value="GCP_N_terminal"/>
    <property type="match status" value="2"/>
</dbReference>
<keyword evidence="8" id="KW-1185">Reference proteome</keyword>
<dbReference type="InterPro" id="IPR041470">
    <property type="entry name" value="GCP_N"/>
</dbReference>
<dbReference type="GO" id="GO:0051225">
    <property type="term" value="P:spindle assembly"/>
    <property type="evidence" value="ECO:0007669"/>
    <property type="project" value="TreeGrafter"/>
</dbReference>
<feature type="domain" description="Gamma tubulin complex component protein N-terminal" evidence="6">
    <location>
        <begin position="305"/>
        <end position="518"/>
    </location>
</feature>
<dbReference type="GO" id="GO:0051011">
    <property type="term" value="F:microtubule minus-end binding"/>
    <property type="evidence" value="ECO:0007669"/>
    <property type="project" value="TreeGrafter"/>
</dbReference>